<dbReference type="InterPro" id="IPR009003">
    <property type="entry name" value="Peptidase_S1_PA"/>
</dbReference>
<sequence>IPLLPLRPSAPGASPESRQEGLWDRNAGRRSWAPPVLRREGGERVQWCQLLSLRQGFQIARTAKAGGGVPESALPAPQGTGAGRGAGAGIRGPPSRRLGILEPSCVPAQVRTWITSDPLELQQERPFLALQPLSGSAGHHGRIPSPAPADPTAIVSPGNCRTRSDYTVHLGSDTLGDRKAQRIKASRSFRHPGYSTQTHVNDLMLVKLNSPARLSSTVKKVRLPSRCEPPGTTCTVSGWGTTTSPDVTFPSDLMCVDVKLISSQDCTKVYKDMLGNSMLCAGIPNSKKNACNGDSGGPLVCRGTLQGLVSWGTFPCGQPNDPGVYTQVCKFTKWINDTIKKHR</sequence>
<dbReference type="FunFam" id="2.40.10.10:FF:000010">
    <property type="entry name" value="Kallikrein related peptidase 11"/>
    <property type="match status" value="1"/>
</dbReference>
<dbReference type="AlphaFoldDB" id="A0A7N9CGR9"/>
<keyword evidence="4" id="KW-0720">Serine protease</keyword>
<feature type="region of interest" description="Disordered" evidence="6">
    <location>
        <begin position="1"/>
        <end position="27"/>
    </location>
</feature>
<dbReference type="InterPro" id="IPR001314">
    <property type="entry name" value="Peptidase_S1A"/>
</dbReference>
<dbReference type="SUPFAM" id="SSF50494">
    <property type="entry name" value="Trypsin-like serine proteases"/>
    <property type="match status" value="1"/>
</dbReference>
<feature type="compositionally biased region" description="Basic and acidic residues" evidence="6">
    <location>
        <begin position="17"/>
        <end position="27"/>
    </location>
</feature>
<dbReference type="InterPro" id="IPR001254">
    <property type="entry name" value="Trypsin_dom"/>
</dbReference>
<proteinExistence type="inferred from homology"/>
<dbReference type="PROSITE" id="PS00135">
    <property type="entry name" value="TRYPSIN_SER"/>
    <property type="match status" value="1"/>
</dbReference>
<keyword evidence="2" id="KW-0645">Protease</keyword>
<comment type="similarity">
    <text evidence="1">Belongs to the peptidase S1 family. Snake venom subfamily.</text>
</comment>
<reference evidence="8" key="2">
    <citation type="submission" date="2025-08" db="UniProtKB">
        <authorList>
            <consortium name="Ensembl"/>
        </authorList>
    </citation>
    <scope>IDENTIFICATION</scope>
</reference>
<dbReference type="PROSITE" id="PS50240">
    <property type="entry name" value="TRYPSIN_DOM"/>
    <property type="match status" value="1"/>
</dbReference>
<feature type="domain" description="Peptidase S1" evidence="7">
    <location>
        <begin position="114"/>
        <end position="340"/>
    </location>
</feature>
<protein>
    <submittedName>
        <fullName evidence="8">Kallikrein related peptidase 8</fullName>
    </submittedName>
</protein>
<dbReference type="GeneTree" id="ENSGT01020000230389"/>
<dbReference type="Proteomes" id="UP000233100">
    <property type="component" value="Chromosome 19"/>
</dbReference>
<evidence type="ECO:0000259" key="7">
    <source>
        <dbReference type="PROSITE" id="PS50240"/>
    </source>
</evidence>
<evidence type="ECO:0000256" key="4">
    <source>
        <dbReference type="ARBA" id="ARBA00022825"/>
    </source>
</evidence>
<gene>
    <name evidence="8" type="primary">KLK8</name>
</gene>
<dbReference type="Gene3D" id="2.40.10.10">
    <property type="entry name" value="Trypsin-like serine proteases"/>
    <property type="match status" value="2"/>
</dbReference>
<feature type="compositionally biased region" description="Gly residues" evidence="6">
    <location>
        <begin position="80"/>
        <end position="89"/>
    </location>
</feature>
<dbReference type="SMART" id="SM00020">
    <property type="entry name" value="Tryp_SPc"/>
    <property type="match status" value="1"/>
</dbReference>
<dbReference type="GO" id="GO:0004252">
    <property type="term" value="F:serine-type endopeptidase activity"/>
    <property type="evidence" value="ECO:0007669"/>
    <property type="project" value="InterPro"/>
</dbReference>
<dbReference type="InterPro" id="IPR033116">
    <property type="entry name" value="TRYPSIN_SER"/>
</dbReference>
<dbReference type="GO" id="GO:0006508">
    <property type="term" value="P:proteolysis"/>
    <property type="evidence" value="ECO:0007669"/>
    <property type="project" value="UniProtKB-KW"/>
</dbReference>
<evidence type="ECO:0000256" key="3">
    <source>
        <dbReference type="ARBA" id="ARBA00022801"/>
    </source>
</evidence>
<dbReference type="PANTHER" id="PTHR24271">
    <property type="entry name" value="KALLIKREIN-RELATED"/>
    <property type="match status" value="1"/>
</dbReference>
<evidence type="ECO:0000256" key="6">
    <source>
        <dbReference type="SAM" id="MobiDB-lite"/>
    </source>
</evidence>
<keyword evidence="5" id="KW-1015">Disulfide bond</keyword>
<name>A0A7N9CGR9_MACFA</name>
<keyword evidence="9" id="KW-1185">Reference proteome</keyword>
<evidence type="ECO:0000313" key="8">
    <source>
        <dbReference type="Ensembl" id="ENSMFAP00000048532.1"/>
    </source>
</evidence>
<keyword evidence="3" id="KW-0378">Hydrolase</keyword>
<evidence type="ECO:0000256" key="1">
    <source>
        <dbReference type="ARBA" id="ARBA00009228"/>
    </source>
</evidence>
<feature type="region of interest" description="Disordered" evidence="6">
    <location>
        <begin position="67"/>
        <end position="89"/>
    </location>
</feature>
<dbReference type="CDD" id="cd00190">
    <property type="entry name" value="Tryp_SPc"/>
    <property type="match status" value="1"/>
</dbReference>
<organism evidence="8 9">
    <name type="scientific">Macaca fascicularis</name>
    <name type="common">Crab-eating macaque</name>
    <name type="synonym">Cynomolgus monkey</name>
    <dbReference type="NCBI Taxonomy" id="9541"/>
    <lineage>
        <taxon>Eukaryota</taxon>
        <taxon>Metazoa</taxon>
        <taxon>Chordata</taxon>
        <taxon>Craniata</taxon>
        <taxon>Vertebrata</taxon>
        <taxon>Euteleostomi</taxon>
        <taxon>Mammalia</taxon>
        <taxon>Eutheria</taxon>
        <taxon>Euarchontoglires</taxon>
        <taxon>Primates</taxon>
        <taxon>Haplorrhini</taxon>
        <taxon>Catarrhini</taxon>
        <taxon>Cercopithecidae</taxon>
        <taxon>Cercopithecinae</taxon>
        <taxon>Macaca</taxon>
    </lineage>
</organism>
<dbReference type="Ensembl" id="ENSMFAT00000078870.1">
    <property type="protein sequence ID" value="ENSMFAP00000048532.1"/>
    <property type="gene ID" value="ENSMFAG00000007242.2"/>
</dbReference>
<dbReference type="GO" id="GO:0030141">
    <property type="term" value="C:secretory granule"/>
    <property type="evidence" value="ECO:0007669"/>
    <property type="project" value="TreeGrafter"/>
</dbReference>
<accession>A0A7N9CGR9</accession>
<reference evidence="8 9" key="1">
    <citation type="submission" date="2013-03" db="EMBL/GenBank/DDBJ databases">
        <authorList>
            <person name="Warren W."/>
            <person name="Wilson R.K."/>
        </authorList>
    </citation>
    <scope>NUCLEOTIDE SEQUENCE</scope>
</reference>
<dbReference type="GO" id="GO:0002803">
    <property type="term" value="P:positive regulation of antibacterial peptide production"/>
    <property type="evidence" value="ECO:0007669"/>
    <property type="project" value="TreeGrafter"/>
</dbReference>
<dbReference type="PANTHER" id="PTHR24271:SF45">
    <property type="entry name" value="KALLIKREIN-7"/>
    <property type="match status" value="1"/>
</dbReference>
<dbReference type="Bgee" id="ENSMFAG00000007242">
    <property type="expression patterns" value="Expressed in temporal lobe and 1 other cell type or tissue"/>
</dbReference>
<evidence type="ECO:0000256" key="5">
    <source>
        <dbReference type="ARBA" id="ARBA00023157"/>
    </source>
</evidence>
<dbReference type="Pfam" id="PF00089">
    <property type="entry name" value="Trypsin"/>
    <property type="match status" value="1"/>
</dbReference>
<evidence type="ECO:0000313" key="9">
    <source>
        <dbReference type="Proteomes" id="UP000233100"/>
    </source>
</evidence>
<evidence type="ECO:0000256" key="2">
    <source>
        <dbReference type="ARBA" id="ARBA00022670"/>
    </source>
</evidence>
<dbReference type="PRINTS" id="PR00722">
    <property type="entry name" value="CHYMOTRYPSIN"/>
</dbReference>
<dbReference type="InterPro" id="IPR043504">
    <property type="entry name" value="Peptidase_S1_PA_chymotrypsin"/>
</dbReference>
<reference evidence="8" key="3">
    <citation type="submission" date="2025-09" db="UniProtKB">
        <authorList>
            <consortium name="Ensembl"/>
        </authorList>
    </citation>
    <scope>IDENTIFICATION</scope>
</reference>